<comment type="caution">
    <text evidence="7">The sequence shown here is derived from an EMBL/GenBank/DDBJ whole genome shotgun (WGS) entry which is preliminary data.</text>
</comment>
<keyword evidence="3" id="KW-0489">Methyltransferase</keyword>
<evidence type="ECO:0000256" key="5">
    <source>
        <dbReference type="ARBA" id="ARBA00022691"/>
    </source>
</evidence>
<dbReference type="AlphaFoldDB" id="A0A7V5LTY8"/>
<comment type="catalytic activity">
    <reaction evidence="1">
        <text>L-glutamyl-[protein] + S-adenosyl-L-methionine = [protein]-L-glutamate 5-O-methyl ester + S-adenosyl-L-homocysteine</text>
        <dbReference type="Rhea" id="RHEA:24452"/>
        <dbReference type="Rhea" id="RHEA-COMP:10208"/>
        <dbReference type="Rhea" id="RHEA-COMP:10311"/>
        <dbReference type="ChEBI" id="CHEBI:29973"/>
        <dbReference type="ChEBI" id="CHEBI:57856"/>
        <dbReference type="ChEBI" id="CHEBI:59789"/>
        <dbReference type="ChEBI" id="CHEBI:82795"/>
        <dbReference type="EC" id="2.1.1.80"/>
    </reaction>
</comment>
<evidence type="ECO:0000256" key="4">
    <source>
        <dbReference type="ARBA" id="ARBA00022679"/>
    </source>
</evidence>
<dbReference type="GO" id="GO:0008983">
    <property type="term" value="F:protein-glutamate O-methyltransferase activity"/>
    <property type="evidence" value="ECO:0007669"/>
    <property type="project" value="UniProtKB-EC"/>
</dbReference>
<dbReference type="PIRSF" id="PIRSF000410">
    <property type="entry name" value="CheR"/>
    <property type="match status" value="1"/>
</dbReference>
<dbReference type="Pfam" id="PF03705">
    <property type="entry name" value="CheR_N"/>
    <property type="match status" value="1"/>
</dbReference>
<evidence type="ECO:0000313" key="7">
    <source>
        <dbReference type="EMBL" id="HHF53174.1"/>
    </source>
</evidence>
<protein>
    <recommendedName>
        <fullName evidence="2">protein-glutamate O-methyltransferase</fullName>
        <ecNumber evidence="2">2.1.1.80</ecNumber>
    </recommendedName>
</protein>
<dbReference type="Pfam" id="PF01739">
    <property type="entry name" value="CheR"/>
    <property type="match status" value="1"/>
</dbReference>
<dbReference type="InterPro" id="IPR022642">
    <property type="entry name" value="CheR_C"/>
</dbReference>
<dbReference type="SMART" id="SM00138">
    <property type="entry name" value="MeTrc"/>
    <property type="match status" value="1"/>
</dbReference>
<evidence type="ECO:0000256" key="2">
    <source>
        <dbReference type="ARBA" id="ARBA00012534"/>
    </source>
</evidence>
<dbReference type="SUPFAM" id="SSF47757">
    <property type="entry name" value="Chemotaxis receptor methyltransferase CheR, N-terminal domain"/>
    <property type="match status" value="1"/>
</dbReference>
<accession>A0A7V5LTY8</accession>
<dbReference type="PANTHER" id="PTHR24422:SF10">
    <property type="entry name" value="CHEMOTAXIS PROTEIN METHYLTRANSFERASE 2"/>
    <property type="match status" value="1"/>
</dbReference>
<name>A0A7V5LTY8_UNCW3</name>
<dbReference type="EC" id="2.1.1.80" evidence="2"/>
<evidence type="ECO:0000256" key="1">
    <source>
        <dbReference type="ARBA" id="ARBA00001541"/>
    </source>
</evidence>
<dbReference type="InterPro" id="IPR026024">
    <property type="entry name" value="Chemotaxis_MeTrfase_CheR"/>
</dbReference>
<dbReference type="PROSITE" id="PS50123">
    <property type="entry name" value="CHER"/>
    <property type="match status" value="1"/>
</dbReference>
<dbReference type="InterPro" id="IPR050903">
    <property type="entry name" value="Bact_Chemotaxis_MeTrfase"/>
</dbReference>
<proteinExistence type="predicted"/>
<dbReference type="InterPro" id="IPR000780">
    <property type="entry name" value="CheR_MeTrfase"/>
</dbReference>
<dbReference type="Gene3D" id="3.40.50.150">
    <property type="entry name" value="Vaccinia Virus protein VP39"/>
    <property type="match status" value="1"/>
</dbReference>
<dbReference type="PANTHER" id="PTHR24422">
    <property type="entry name" value="CHEMOTAXIS PROTEIN METHYLTRANSFERASE"/>
    <property type="match status" value="1"/>
</dbReference>
<dbReference type="SUPFAM" id="SSF53335">
    <property type="entry name" value="S-adenosyl-L-methionine-dependent methyltransferases"/>
    <property type="match status" value="1"/>
</dbReference>
<organism evidence="7">
    <name type="scientific">candidate division WOR-3 bacterium</name>
    <dbReference type="NCBI Taxonomy" id="2052148"/>
    <lineage>
        <taxon>Bacteria</taxon>
        <taxon>Bacteria division WOR-3</taxon>
    </lineage>
</organism>
<keyword evidence="4" id="KW-0808">Transferase</keyword>
<dbReference type="PRINTS" id="PR00996">
    <property type="entry name" value="CHERMTFRASE"/>
</dbReference>
<dbReference type="InterPro" id="IPR036804">
    <property type="entry name" value="CheR_N_sf"/>
</dbReference>
<dbReference type="Proteomes" id="UP000886050">
    <property type="component" value="Unassembled WGS sequence"/>
</dbReference>
<keyword evidence="5" id="KW-0949">S-adenosyl-L-methionine</keyword>
<reference evidence="7" key="1">
    <citation type="journal article" date="2020" name="mSystems">
        <title>Genome- and Community-Level Interaction Insights into Carbon Utilization and Element Cycling Functions of Hydrothermarchaeota in Hydrothermal Sediment.</title>
        <authorList>
            <person name="Zhou Z."/>
            <person name="Liu Y."/>
            <person name="Xu W."/>
            <person name="Pan J."/>
            <person name="Luo Z.H."/>
            <person name="Li M."/>
        </authorList>
    </citation>
    <scope>NUCLEOTIDE SEQUENCE [LARGE SCALE GENOMIC DNA]</scope>
    <source>
        <strain evidence="7">HyVt-96</strain>
    </source>
</reference>
<gene>
    <name evidence="7" type="ORF">ENL43_02280</name>
</gene>
<dbReference type="GO" id="GO:0032259">
    <property type="term" value="P:methylation"/>
    <property type="evidence" value="ECO:0007669"/>
    <property type="project" value="UniProtKB-KW"/>
</dbReference>
<dbReference type="InterPro" id="IPR022641">
    <property type="entry name" value="CheR_N"/>
</dbReference>
<evidence type="ECO:0000256" key="3">
    <source>
        <dbReference type="ARBA" id="ARBA00022603"/>
    </source>
</evidence>
<evidence type="ECO:0000259" key="6">
    <source>
        <dbReference type="PROSITE" id="PS50123"/>
    </source>
</evidence>
<dbReference type="Gene3D" id="1.10.155.10">
    <property type="entry name" value="Chemotaxis receptor methyltransferase CheR, N-terminal domain"/>
    <property type="match status" value="1"/>
</dbReference>
<sequence>MYLSREDFQSIRDLVNRKTGLFFDEKKIYFVTNRLSRRVEEIGCDNVKDYIRILHYDLEEFSNFVDSLTINETYFFRDYPQLKMFAEEILPLVCEEKRRKYNKNLRIWSAGCSSGEEPYTIAIILLEMIEDLYSWRVEILGTDINRRALKMCREAIYTERSLKDVPLEYRKKYFIPYQEQYQNKYKIKDEIKKYVRFEYLNLNDGLRLQRIKNVDFIFCRNVLIYFDPNSCKEIVSFFYNSLNKGGYIFLGSSESMSRISAAFKLVRFNNGLAYMKE</sequence>
<dbReference type="InterPro" id="IPR029063">
    <property type="entry name" value="SAM-dependent_MTases_sf"/>
</dbReference>
<dbReference type="EMBL" id="DRTX01000120">
    <property type="protein sequence ID" value="HHF53174.1"/>
    <property type="molecule type" value="Genomic_DNA"/>
</dbReference>
<feature type="domain" description="CheR-type methyltransferase" evidence="6">
    <location>
        <begin position="1"/>
        <end position="277"/>
    </location>
</feature>